<protein>
    <submittedName>
        <fullName evidence="1">Xylose isomerase</fullName>
    </submittedName>
</protein>
<name>A0A178XQ64_SINSA</name>
<keyword evidence="2" id="KW-1185">Reference proteome</keyword>
<evidence type="ECO:0000313" key="1">
    <source>
        <dbReference type="EMBL" id="OAP37410.1"/>
    </source>
</evidence>
<dbReference type="Gene3D" id="3.20.20.150">
    <property type="entry name" value="Divalent-metal-dependent TIM barrel enzymes"/>
    <property type="match status" value="1"/>
</dbReference>
<dbReference type="Proteomes" id="UP000078507">
    <property type="component" value="Unassembled WGS sequence"/>
</dbReference>
<dbReference type="InterPro" id="IPR036237">
    <property type="entry name" value="Xyl_isomerase-like_sf"/>
</dbReference>
<evidence type="ECO:0000313" key="2">
    <source>
        <dbReference type="Proteomes" id="UP000078507"/>
    </source>
</evidence>
<proteinExistence type="predicted"/>
<sequence>MQKLLIFQSLWAMERRHTDGHERSLGENIAMIAGAGFDGVSAHYTNRRDVVRLNEALGGTGLKIEGVCFPRSVEDLRLPLELAAEFPVSHINLQPDVRPRRIEDCLPLLDGWIRLAEDAGIPVFIETHRDRMTTDLFFTLDLLDHRPDLPLLADLSHFLVGREFAFPVDAENHAMIRRILRNARAFHGRVASREQVQIEISFPHHRPWVDLFREWWDYGFRNWRSRAGDDAELVFTCELGPKPYAITGRDGNDTTDRWAEALLLRQIARDLWTAAAEPQQAGDCLIHSDRPMPTRAESK</sequence>
<comment type="caution">
    <text evidence="1">The sequence shown here is derived from an EMBL/GenBank/DDBJ whole genome shotgun (WGS) entry which is preliminary data.</text>
</comment>
<accession>A0A178XQ64</accession>
<organism evidence="1 2">
    <name type="scientific">Sinorhizobium saheli</name>
    <dbReference type="NCBI Taxonomy" id="36856"/>
    <lineage>
        <taxon>Bacteria</taxon>
        <taxon>Pseudomonadati</taxon>
        <taxon>Pseudomonadota</taxon>
        <taxon>Alphaproteobacteria</taxon>
        <taxon>Hyphomicrobiales</taxon>
        <taxon>Rhizobiaceae</taxon>
        <taxon>Sinorhizobium/Ensifer group</taxon>
        <taxon>Sinorhizobium</taxon>
    </lineage>
</organism>
<reference evidence="1 2" key="1">
    <citation type="submission" date="2015-11" db="EMBL/GenBank/DDBJ databases">
        <title>Ensifer anhuiense sp. nov., an effective nitrogen fixation bacterium with Glycine soja.</title>
        <authorList>
            <person name="Yan H."/>
            <person name="Chen W."/>
        </authorList>
    </citation>
    <scope>NUCLEOTIDE SEQUENCE [LARGE SCALE GENOMIC DNA]</scope>
    <source>
        <strain evidence="1 2">LMG 7837</strain>
    </source>
</reference>
<dbReference type="SUPFAM" id="SSF51658">
    <property type="entry name" value="Xylose isomerase-like"/>
    <property type="match status" value="1"/>
</dbReference>
<dbReference type="STRING" id="36856.ATB98_09180"/>
<dbReference type="AlphaFoldDB" id="A0A178XQ64"/>
<gene>
    <name evidence="1" type="ORF">ATB98_09180</name>
</gene>
<keyword evidence="1" id="KW-0413">Isomerase</keyword>
<dbReference type="EMBL" id="LNQB01000096">
    <property type="protein sequence ID" value="OAP37410.1"/>
    <property type="molecule type" value="Genomic_DNA"/>
</dbReference>
<dbReference type="OrthoDB" id="2555274at2"/>
<dbReference type="GO" id="GO:0016853">
    <property type="term" value="F:isomerase activity"/>
    <property type="evidence" value="ECO:0007669"/>
    <property type="project" value="UniProtKB-KW"/>
</dbReference>